<evidence type="ECO:0000259" key="2">
    <source>
        <dbReference type="Pfam" id="PF01321"/>
    </source>
</evidence>
<comment type="caution">
    <text evidence="3">The sequence shown here is derived from an EMBL/GenBank/DDBJ whole genome shotgun (WGS) entry which is preliminary data.</text>
</comment>
<dbReference type="Gene3D" id="3.40.350.10">
    <property type="entry name" value="Creatinase/prolidase N-terminal domain"/>
    <property type="match status" value="1"/>
</dbReference>
<dbReference type="InterPro" id="IPR000587">
    <property type="entry name" value="Creatinase_N"/>
</dbReference>
<dbReference type="SUPFAM" id="SSF53092">
    <property type="entry name" value="Creatinase/prolidase N-terminal domain"/>
    <property type="match status" value="1"/>
</dbReference>
<dbReference type="Pfam" id="PF01321">
    <property type="entry name" value="Creatinase_N"/>
    <property type="match status" value="1"/>
</dbReference>
<feature type="domain" description="Creatinase N-terminal" evidence="2">
    <location>
        <begin position="26"/>
        <end position="138"/>
    </location>
</feature>
<protein>
    <submittedName>
        <fullName evidence="3">M24 family metallopeptidase</fullName>
    </submittedName>
</protein>
<dbReference type="Pfam" id="PF00557">
    <property type="entry name" value="Peptidase_M24"/>
    <property type="match status" value="1"/>
</dbReference>
<dbReference type="PANTHER" id="PTHR46112">
    <property type="entry name" value="AMINOPEPTIDASE"/>
    <property type="match status" value="1"/>
</dbReference>
<dbReference type="EMBL" id="WHNX01000033">
    <property type="protein sequence ID" value="MPW26951.1"/>
    <property type="molecule type" value="Genomic_DNA"/>
</dbReference>
<organism evidence="3 4">
    <name type="scientific">Alkalibaculum sporogenes</name>
    <dbReference type="NCBI Taxonomy" id="2655001"/>
    <lineage>
        <taxon>Bacteria</taxon>
        <taxon>Bacillati</taxon>
        <taxon>Bacillota</taxon>
        <taxon>Clostridia</taxon>
        <taxon>Eubacteriales</taxon>
        <taxon>Eubacteriaceae</taxon>
        <taxon>Alkalibaculum</taxon>
    </lineage>
</organism>
<dbReference type="InterPro" id="IPR029149">
    <property type="entry name" value="Creatin/AminoP/Spt16_N"/>
</dbReference>
<gene>
    <name evidence="3" type="ORF">GC105_14290</name>
</gene>
<reference evidence="3 4" key="1">
    <citation type="submission" date="2019-10" db="EMBL/GenBank/DDBJ databases">
        <title>Alkalibaculum tamaniensis sp.nov., a new alkaliphilic acetogen, isolated on methoxylated aromatics from a mud volcano.</title>
        <authorList>
            <person name="Khomyakova M.A."/>
            <person name="Merkel A.Y."/>
            <person name="Bonch-Osmolovskaya E.A."/>
            <person name="Slobodkin A.I."/>
        </authorList>
    </citation>
    <scope>NUCLEOTIDE SEQUENCE [LARGE SCALE GENOMIC DNA]</scope>
    <source>
        <strain evidence="3 4">M08DMB</strain>
    </source>
</reference>
<sequence length="397" mass="44107">MTMISNPTKEELENRIAQLFNMLNTAENNFDTAIIISKVNQYYFTGTMQDGILIIKKDGAVAYFVRKSYDRAQLECQLDIVYKMSTYKDILAVIPQALGNTFIETDIMPMALIDRLKKYFIMEKINPLDKIILSLRAVKSDFELEIIAESGKQHQYLLENIVPEILKEGMSETDFLSELYCRMVKQGHHGVSRFNMFQIEQIVGQIGFGDSSIYPTNFNGPGGMLGMSPAVPIIGNRNRYLKKGDLVFADVGYGISGYHSDKTQVYSFGTKPGEKVIEVHSACIEIISKLANLLKVNAIPAEIYKEITTNLPNSLSQHFMGYGESVKFLGHGVGLHIDEMPVIANSYKIPLKENMVVALEPKCGIVGVGTVGVEETYVVKATGAVCLTGGPREIMVV</sequence>
<name>A0A6A7KCC7_9FIRM</name>
<accession>A0A6A7KCC7</accession>
<evidence type="ECO:0000313" key="3">
    <source>
        <dbReference type="EMBL" id="MPW26951.1"/>
    </source>
</evidence>
<dbReference type="Proteomes" id="UP000440004">
    <property type="component" value="Unassembled WGS sequence"/>
</dbReference>
<evidence type="ECO:0000259" key="1">
    <source>
        <dbReference type="Pfam" id="PF00557"/>
    </source>
</evidence>
<dbReference type="InterPro" id="IPR036005">
    <property type="entry name" value="Creatinase/aminopeptidase-like"/>
</dbReference>
<dbReference type="InterPro" id="IPR000994">
    <property type="entry name" value="Pept_M24"/>
</dbReference>
<dbReference type="Gene3D" id="3.90.230.10">
    <property type="entry name" value="Creatinase/methionine aminopeptidase superfamily"/>
    <property type="match status" value="1"/>
</dbReference>
<feature type="domain" description="Peptidase M24" evidence="1">
    <location>
        <begin position="146"/>
        <end position="380"/>
    </location>
</feature>
<proteinExistence type="predicted"/>
<evidence type="ECO:0000313" key="4">
    <source>
        <dbReference type="Proteomes" id="UP000440004"/>
    </source>
</evidence>
<keyword evidence="4" id="KW-1185">Reference proteome</keyword>
<dbReference type="AlphaFoldDB" id="A0A6A7KCC7"/>
<dbReference type="CDD" id="cd01066">
    <property type="entry name" value="APP_MetAP"/>
    <property type="match status" value="1"/>
</dbReference>
<dbReference type="SUPFAM" id="SSF55920">
    <property type="entry name" value="Creatinase/aminopeptidase"/>
    <property type="match status" value="1"/>
</dbReference>
<dbReference type="InterPro" id="IPR050659">
    <property type="entry name" value="Peptidase_M24B"/>
</dbReference>
<dbReference type="PANTHER" id="PTHR46112:SF2">
    <property type="entry name" value="XAA-PRO AMINOPEPTIDASE P-RELATED"/>
    <property type="match status" value="1"/>
</dbReference>